<dbReference type="Proteomes" id="UP000184096">
    <property type="component" value="Chromosome I"/>
</dbReference>
<proteinExistence type="predicted"/>
<dbReference type="InterPro" id="IPR011051">
    <property type="entry name" value="RmlC_Cupin_sf"/>
</dbReference>
<evidence type="ECO:0000256" key="1">
    <source>
        <dbReference type="ARBA" id="ARBA00011738"/>
    </source>
</evidence>
<dbReference type="RefSeq" id="WP_072826485.1">
    <property type="nucleotide sequence ID" value="NZ_LT670849.1"/>
</dbReference>
<keyword evidence="5" id="KW-0378">Hydrolase</keyword>
<dbReference type="PANTHER" id="PTHR35721">
    <property type="entry name" value="UREIDOGLYCOLATE HYDROLASE"/>
    <property type="match status" value="1"/>
</dbReference>
<dbReference type="PANTHER" id="PTHR35721:SF1">
    <property type="entry name" value="UREIDOGLYCOLATE HYDROLASE"/>
    <property type="match status" value="1"/>
</dbReference>
<evidence type="ECO:0000256" key="2">
    <source>
        <dbReference type="ARBA" id="ARBA00022631"/>
    </source>
</evidence>
<dbReference type="AlphaFoldDB" id="A0A1M7ULR2"/>
<keyword evidence="2" id="KW-0659">Purine metabolism</keyword>
<comment type="catalytic activity">
    <reaction evidence="4">
        <text>(S)-ureidoglycolate = urea + glyoxylate</text>
        <dbReference type="Rhea" id="RHEA:11304"/>
        <dbReference type="ChEBI" id="CHEBI:16199"/>
        <dbReference type="ChEBI" id="CHEBI:36655"/>
        <dbReference type="ChEBI" id="CHEBI:57296"/>
        <dbReference type="EC" id="4.3.2.3"/>
    </reaction>
</comment>
<gene>
    <name evidence="5" type="ORF">SAMN05444170_5706</name>
</gene>
<accession>A0A1M7ULR2</accession>
<sequence>MNVRPAFKIQVQALETAAFAPFGEIIEARRTAGQFENNPYDPETSPEEPKLTLTNGTPRLWIMHLRKNGVVFTSLARHRRTSQCLGSLHGKEWFIGVAPPNDFADGTKPELNRVSAFRIPGDCVIKLHVGTWHAGPHFVHDECLFFNLENLDTNKRDFDRAELPGEFEMVS</sequence>
<keyword evidence="6" id="KW-1185">Reference proteome</keyword>
<comment type="subunit">
    <text evidence="1">Homodimer.</text>
</comment>
<evidence type="ECO:0000256" key="3">
    <source>
        <dbReference type="ARBA" id="ARBA00023239"/>
    </source>
</evidence>
<evidence type="ECO:0000313" key="6">
    <source>
        <dbReference type="Proteomes" id="UP000184096"/>
    </source>
</evidence>
<dbReference type="InterPro" id="IPR024060">
    <property type="entry name" value="Ureidoglycolate_lyase_dom_sf"/>
</dbReference>
<dbReference type="SUPFAM" id="SSF51182">
    <property type="entry name" value="RmlC-like cupins"/>
    <property type="match status" value="1"/>
</dbReference>
<dbReference type="Gene3D" id="2.60.120.480">
    <property type="entry name" value="Ureidoglycolate hydrolase"/>
    <property type="match status" value="1"/>
</dbReference>
<keyword evidence="3" id="KW-0456">Lyase</keyword>
<dbReference type="InterPro" id="IPR007247">
    <property type="entry name" value="Ureidogly_lyase"/>
</dbReference>
<dbReference type="GO" id="GO:0000256">
    <property type="term" value="P:allantoin catabolic process"/>
    <property type="evidence" value="ECO:0007669"/>
    <property type="project" value="InterPro"/>
</dbReference>
<reference evidence="6" key="1">
    <citation type="submission" date="2016-11" db="EMBL/GenBank/DDBJ databases">
        <authorList>
            <person name="Varghese N."/>
            <person name="Submissions S."/>
        </authorList>
    </citation>
    <scope>NUCLEOTIDE SEQUENCE [LARGE SCALE GENOMIC DNA]</scope>
    <source>
        <strain evidence="6">GAS401</strain>
    </source>
</reference>
<protein>
    <submittedName>
        <fullName evidence="5">Ureidoglycolate hydrolase (Allantoin degradation)</fullName>
    </submittedName>
</protein>
<dbReference type="GO" id="GO:0050385">
    <property type="term" value="F:ureidoglycolate lyase activity"/>
    <property type="evidence" value="ECO:0007669"/>
    <property type="project" value="UniProtKB-EC"/>
</dbReference>
<dbReference type="Pfam" id="PF04115">
    <property type="entry name" value="Ureidogly_lyase"/>
    <property type="match status" value="1"/>
</dbReference>
<dbReference type="GO" id="GO:0006144">
    <property type="term" value="P:purine nucleobase metabolic process"/>
    <property type="evidence" value="ECO:0007669"/>
    <property type="project" value="UniProtKB-KW"/>
</dbReference>
<dbReference type="EMBL" id="LT670849">
    <property type="protein sequence ID" value="SHN83909.1"/>
    <property type="molecule type" value="Genomic_DNA"/>
</dbReference>
<evidence type="ECO:0000256" key="4">
    <source>
        <dbReference type="ARBA" id="ARBA00047684"/>
    </source>
</evidence>
<organism evidence="5 6">
    <name type="scientific">Bradyrhizobium erythrophlei</name>
    <dbReference type="NCBI Taxonomy" id="1437360"/>
    <lineage>
        <taxon>Bacteria</taxon>
        <taxon>Pseudomonadati</taxon>
        <taxon>Pseudomonadota</taxon>
        <taxon>Alphaproteobacteria</taxon>
        <taxon>Hyphomicrobiales</taxon>
        <taxon>Nitrobacteraceae</taxon>
        <taxon>Bradyrhizobium</taxon>
    </lineage>
</organism>
<name>A0A1M7ULR2_9BRAD</name>
<dbReference type="GO" id="GO:0004848">
    <property type="term" value="F:ureidoglycolate hydrolase activity"/>
    <property type="evidence" value="ECO:0007669"/>
    <property type="project" value="InterPro"/>
</dbReference>
<evidence type="ECO:0000313" key="5">
    <source>
        <dbReference type="EMBL" id="SHN83909.1"/>
    </source>
</evidence>